<evidence type="ECO:0000313" key="11">
    <source>
        <dbReference type="Proteomes" id="UP001324993"/>
    </source>
</evidence>
<dbReference type="PANTHER" id="PTHR33653:SF1">
    <property type="entry name" value="RIBONUCLEASE VAPC2"/>
    <property type="match status" value="1"/>
</dbReference>
<dbReference type="EMBL" id="CP138858">
    <property type="protein sequence ID" value="WPJ97563.1"/>
    <property type="molecule type" value="Genomic_DNA"/>
</dbReference>
<protein>
    <recommendedName>
        <fullName evidence="8">Ribonuclease VapC</fullName>
        <shortName evidence="8">RNase VapC</shortName>
        <ecNumber evidence="8">3.1.-.-</ecNumber>
    </recommendedName>
    <alternativeName>
        <fullName evidence="8">Toxin VapC</fullName>
    </alternativeName>
</protein>
<comment type="similarity">
    <text evidence="7 8">Belongs to the PINc/VapC protein family.</text>
</comment>
<evidence type="ECO:0000256" key="7">
    <source>
        <dbReference type="ARBA" id="ARBA00038093"/>
    </source>
</evidence>
<dbReference type="RefSeq" id="WP_319834403.1">
    <property type="nucleotide sequence ID" value="NZ_CP138858.1"/>
</dbReference>
<comment type="cofactor">
    <cofactor evidence="1 8">
        <name>Mg(2+)</name>
        <dbReference type="ChEBI" id="CHEBI:18420"/>
    </cofactor>
</comment>
<dbReference type="InterPro" id="IPR002716">
    <property type="entry name" value="PIN_dom"/>
</dbReference>
<sequence>MVFDTDVLIWIERGNLKAARHLDAAETRAISLQTYLELLQCAKDKQQQKRAKAFIRDLQIEVLPLTENIGHRASVYIDQYSLSHGLRAGDALIAATAVENNRVLCSSNIKHYQFIPDLEFQPLRV</sequence>
<evidence type="ECO:0000256" key="6">
    <source>
        <dbReference type="ARBA" id="ARBA00022842"/>
    </source>
</evidence>
<comment type="function">
    <text evidence="8">Toxic component of a toxin-antitoxin (TA) system. An RNase.</text>
</comment>
<keyword evidence="11" id="KW-1185">Reference proteome</keyword>
<feature type="binding site" evidence="8">
    <location>
        <position position="90"/>
    </location>
    <ligand>
        <name>Mg(2+)</name>
        <dbReference type="ChEBI" id="CHEBI:18420"/>
    </ligand>
</feature>
<keyword evidence="5 8" id="KW-0378">Hydrolase</keyword>
<evidence type="ECO:0000259" key="9">
    <source>
        <dbReference type="Pfam" id="PF01850"/>
    </source>
</evidence>
<dbReference type="InterPro" id="IPR022907">
    <property type="entry name" value="VapC_family"/>
</dbReference>
<evidence type="ECO:0000256" key="3">
    <source>
        <dbReference type="ARBA" id="ARBA00022722"/>
    </source>
</evidence>
<proteinExistence type="inferred from homology"/>
<feature type="domain" description="PIN" evidence="9">
    <location>
        <begin position="1"/>
        <end position="104"/>
    </location>
</feature>
<dbReference type="InterPro" id="IPR050556">
    <property type="entry name" value="Type_II_TA_system_RNase"/>
</dbReference>
<dbReference type="PANTHER" id="PTHR33653">
    <property type="entry name" value="RIBONUCLEASE VAPC2"/>
    <property type="match status" value="1"/>
</dbReference>
<evidence type="ECO:0000256" key="8">
    <source>
        <dbReference type="HAMAP-Rule" id="MF_00265"/>
    </source>
</evidence>
<keyword evidence="3 8" id="KW-0540">Nuclease</keyword>
<dbReference type="Proteomes" id="UP001324993">
    <property type="component" value="Chromosome"/>
</dbReference>
<dbReference type="HAMAP" id="MF_00265">
    <property type="entry name" value="VapC_Nob1"/>
    <property type="match status" value="1"/>
</dbReference>
<reference evidence="10 11" key="1">
    <citation type="submission" date="2023-11" db="EMBL/GenBank/DDBJ databases">
        <title>Coraliomargarita sp. nov., isolated from marine algae.</title>
        <authorList>
            <person name="Lee J.K."/>
            <person name="Baek J.H."/>
            <person name="Kim J.M."/>
            <person name="Choi D.G."/>
            <person name="Jeon C.O."/>
        </authorList>
    </citation>
    <scope>NUCLEOTIDE SEQUENCE [LARGE SCALE GENOMIC DNA]</scope>
    <source>
        <strain evidence="10 11">J2-16</strain>
    </source>
</reference>
<feature type="binding site" evidence="8">
    <location>
        <position position="4"/>
    </location>
    <ligand>
        <name>Mg(2+)</name>
        <dbReference type="ChEBI" id="CHEBI:18420"/>
    </ligand>
</feature>
<evidence type="ECO:0000256" key="4">
    <source>
        <dbReference type="ARBA" id="ARBA00022723"/>
    </source>
</evidence>
<evidence type="ECO:0000256" key="5">
    <source>
        <dbReference type="ARBA" id="ARBA00022801"/>
    </source>
</evidence>
<accession>A0ABZ0RQ95</accession>
<evidence type="ECO:0000256" key="1">
    <source>
        <dbReference type="ARBA" id="ARBA00001946"/>
    </source>
</evidence>
<dbReference type="CDD" id="cd18741">
    <property type="entry name" value="PIN_VapC4-5_FitB-like"/>
    <property type="match status" value="1"/>
</dbReference>
<name>A0ABZ0RQ95_9BACT</name>
<keyword evidence="2 8" id="KW-1277">Toxin-antitoxin system</keyword>
<organism evidence="10 11">
    <name type="scientific">Coraliomargarita algicola</name>
    <dbReference type="NCBI Taxonomy" id="3092156"/>
    <lineage>
        <taxon>Bacteria</taxon>
        <taxon>Pseudomonadati</taxon>
        <taxon>Verrucomicrobiota</taxon>
        <taxon>Opitutia</taxon>
        <taxon>Puniceicoccales</taxon>
        <taxon>Coraliomargaritaceae</taxon>
        <taxon>Coraliomargarita</taxon>
    </lineage>
</organism>
<keyword evidence="4 8" id="KW-0479">Metal-binding</keyword>
<dbReference type="Pfam" id="PF01850">
    <property type="entry name" value="PIN"/>
    <property type="match status" value="1"/>
</dbReference>
<dbReference type="Gene3D" id="3.40.50.1010">
    <property type="entry name" value="5'-nuclease"/>
    <property type="match status" value="1"/>
</dbReference>
<keyword evidence="6 8" id="KW-0460">Magnesium</keyword>
<keyword evidence="8" id="KW-0800">Toxin</keyword>
<dbReference type="SUPFAM" id="SSF88723">
    <property type="entry name" value="PIN domain-like"/>
    <property type="match status" value="1"/>
</dbReference>
<dbReference type="InterPro" id="IPR029060">
    <property type="entry name" value="PIN-like_dom_sf"/>
</dbReference>
<evidence type="ECO:0000256" key="2">
    <source>
        <dbReference type="ARBA" id="ARBA00022649"/>
    </source>
</evidence>
<gene>
    <name evidence="8" type="primary">vapC</name>
    <name evidence="10" type="ORF">SH580_07555</name>
</gene>
<evidence type="ECO:0000313" key="10">
    <source>
        <dbReference type="EMBL" id="WPJ97563.1"/>
    </source>
</evidence>
<dbReference type="EC" id="3.1.-.-" evidence="8"/>